<dbReference type="Proteomes" id="UP000050523">
    <property type="component" value="Unassembled WGS sequence"/>
</dbReference>
<evidence type="ECO:0000313" key="1">
    <source>
        <dbReference type="EMBL" id="KPZ01329.1"/>
    </source>
</evidence>
<organism evidence="1 2">
    <name type="scientific">Pseudomonas tremae</name>
    <dbReference type="NCBI Taxonomy" id="200454"/>
    <lineage>
        <taxon>Bacteria</taxon>
        <taxon>Pseudomonadati</taxon>
        <taxon>Pseudomonadota</taxon>
        <taxon>Gammaproteobacteria</taxon>
        <taxon>Pseudomonadales</taxon>
        <taxon>Pseudomonadaceae</taxon>
        <taxon>Pseudomonas</taxon>
    </lineage>
</organism>
<accession>A0AA40P4K8</accession>
<dbReference type="EMBL" id="LJRO01000181">
    <property type="protein sequence ID" value="KPZ01329.1"/>
    <property type="molecule type" value="Genomic_DNA"/>
</dbReference>
<dbReference type="AlphaFoldDB" id="A0AA40P4K8"/>
<proteinExistence type="predicted"/>
<evidence type="ECO:0000313" key="2">
    <source>
        <dbReference type="Proteomes" id="UP000050523"/>
    </source>
</evidence>
<protein>
    <submittedName>
        <fullName evidence="1">Uncharacterized protein</fullName>
    </submittedName>
</protein>
<reference evidence="1 2" key="1">
    <citation type="submission" date="2015-09" db="EMBL/GenBank/DDBJ databases">
        <title>Genome announcement of multiple Pseudomonas syringae strains.</title>
        <authorList>
            <person name="Thakur S."/>
            <person name="Wang P.W."/>
            <person name="Gong Y."/>
            <person name="Weir B.S."/>
            <person name="Guttman D.S."/>
        </authorList>
    </citation>
    <scope>NUCLEOTIDE SEQUENCE [LARGE SCALE GENOMIC DNA]</scope>
    <source>
        <strain evidence="1 2">ICMP9151</strain>
    </source>
</reference>
<comment type="caution">
    <text evidence="1">The sequence shown here is derived from an EMBL/GenBank/DDBJ whole genome shotgun (WGS) entry which is preliminary data.</text>
</comment>
<sequence length="459" mass="52466">MVGQHDRVTLCTAEHGQMRSVMRAKKNSTFRCDDPFWANACVGNNGSPSYVEYSIGFSTAANVLIDKVLEGEGLGLSVDYLVYPVCFNMRHSVELRLKGAIDELIKTASYKGRNLSFDLVGSHDIGNIWNFFRKQSEELDNRYTLINSSINPTISDIAEIDPTGQTFRYAYSNESQKHLTDVSSINFVVLKEKFGQLEKHLDILHDLSIWLRDEYAEGTFTRKFSRPMLYRLANELPPMSSWADPGFAGVKRQLMEKYEVGSNELGRAINKIKDHYVLASKIGDPLPLKGIRLEQLLIFFDHWIKQNPQLPEEDTSDLGLDYFANRKSMLAELISRGDARKLFWEELEGILTPEVLAGLHALFYFSNNRLYVEYYDTVYRSELAEASHLFRSSNDEIRNSLTHIFDKTNAMTSILISLYALGHQVAAEYILERYGIESFHWLEAARSGELFAYPLYAGY</sequence>
<name>A0AA40P4K8_9PSED</name>
<gene>
    <name evidence="1" type="ORF">ALO43_02774</name>
</gene>